<dbReference type="EMBL" id="SMCO01000019">
    <property type="protein sequence ID" value="TCV82697.1"/>
    <property type="molecule type" value="Genomic_DNA"/>
</dbReference>
<evidence type="ECO:0000313" key="8">
    <source>
        <dbReference type="Proteomes" id="UP000295367"/>
    </source>
</evidence>
<evidence type="ECO:0000256" key="3">
    <source>
        <dbReference type="ARBA" id="ARBA00022679"/>
    </source>
</evidence>
<keyword evidence="8" id="KW-1185">Reference proteome</keyword>
<dbReference type="Proteomes" id="UP000295367">
    <property type="component" value="Unassembled WGS sequence"/>
</dbReference>
<protein>
    <submittedName>
        <fullName evidence="7">Acetyltransferase (GNAT) family protein</fullName>
    </submittedName>
</protein>
<evidence type="ECO:0000313" key="7">
    <source>
        <dbReference type="EMBL" id="TCV82697.1"/>
    </source>
</evidence>
<dbReference type="InterPro" id="IPR016181">
    <property type="entry name" value="Acyl_CoA_acyltransferase"/>
</dbReference>
<comment type="caution">
    <text evidence="7">The sequence shown here is derived from an EMBL/GenBank/DDBJ whole genome shotgun (WGS) entry which is preliminary data.</text>
</comment>
<accession>A0A4R3XUW6</accession>
<organism evidence="7 8">
    <name type="scientific">Sulfurirhabdus autotrophica</name>
    <dbReference type="NCBI Taxonomy" id="1706046"/>
    <lineage>
        <taxon>Bacteria</taxon>
        <taxon>Pseudomonadati</taxon>
        <taxon>Pseudomonadota</taxon>
        <taxon>Betaproteobacteria</taxon>
        <taxon>Nitrosomonadales</taxon>
        <taxon>Sulfuricellaceae</taxon>
        <taxon>Sulfurirhabdus</taxon>
    </lineage>
</organism>
<dbReference type="InterPro" id="IPR000182">
    <property type="entry name" value="GNAT_dom"/>
</dbReference>
<dbReference type="Pfam" id="PF13508">
    <property type="entry name" value="Acetyltransf_7"/>
    <property type="match status" value="1"/>
</dbReference>
<evidence type="ECO:0000259" key="6">
    <source>
        <dbReference type="Pfam" id="PF13508"/>
    </source>
</evidence>
<dbReference type="Gene3D" id="3.40.630.30">
    <property type="match status" value="1"/>
</dbReference>
<evidence type="ECO:0000256" key="2">
    <source>
        <dbReference type="ARBA" id="ARBA00022649"/>
    </source>
</evidence>
<name>A0A4R3XUW6_9PROT</name>
<evidence type="ECO:0000256" key="4">
    <source>
        <dbReference type="ARBA" id="ARBA00023315"/>
    </source>
</evidence>
<reference evidence="7 8" key="1">
    <citation type="submission" date="2019-03" db="EMBL/GenBank/DDBJ databases">
        <title>Genomic Encyclopedia of Type Strains, Phase IV (KMG-IV): sequencing the most valuable type-strain genomes for metagenomic binning, comparative biology and taxonomic classification.</title>
        <authorList>
            <person name="Goeker M."/>
        </authorList>
    </citation>
    <scope>NUCLEOTIDE SEQUENCE [LARGE SCALE GENOMIC DNA]</scope>
    <source>
        <strain evidence="7 8">DSM 100309</strain>
    </source>
</reference>
<feature type="domain" description="N-acetyltransferase" evidence="6">
    <location>
        <begin position="69"/>
        <end position="146"/>
    </location>
</feature>
<dbReference type="PANTHER" id="PTHR36449">
    <property type="entry name" value="ACETYLTRANSFERASE-RELATED"/>
    <property type="match status" value="1"/>
</dbReference>
<keyword evidence="2" id="KW-1277">Toxin-antitoxin system</keyword>
<dbReference type="OrthoDB" id="9799147at2"/>
<dbReference type="AlphaFoldDB" id="A0A4R3XUW6"/>
<dbReference type="SUPFAM" id="SSF55729">
    <property type="entry name" value="Acyl-CoA N-acyltransferases (Nat)"/>
    <property type="match status" value="1"/>
</dbReference>
<dbReference type="PANTHER" id="PTHR36449:SF1">
    <property type="entry name" value="ACETYLTRANSFERASE"/>
    <property type="match status" value="1"/>
</dbReference>
<keyword evidence="1" id="KW-0678">Repressor</keyword>
<evidence type="ECO:0000256" key="5">
    <source>
        <dbReference type="ARBA" id="ARBA00049880"/>
    </source>
</evidence>
<dbReference type="RefSeq" id="WP_124944896.1">
    <property type="nucleotide sequence ID" value="NZ_BHVT01000004.1"/>
</dbReference>
<gene>
    <name evidence="7" type="ORF">EDC63_11914</name>
</gene>
<dbReference type="GO" id="GO:0016747">
    <property type="term" value="F:acyltransferase activity, transferring groups other than amino-acyl groups"/>
    <property type="evidence" value="ECO:0007669"/>
    <property type="project" value="InterPro"/>
</dbReference>
<comment type="catalytic activity">
    <reaction evidence="5">
        <text>glycyl-tRNA(Gly) + acetyl-CoA = N-acetylglycyl-tRNA(Gly) + CoA + H(+)</text>
        <dbReference type="Rhea" id="RHEA:81867"/>
        <dbReference type="Rhea" id="RHEA-COMP:9683"/>
        <dbReference type="Rhea" id="RHEA-COMP:19766"/>
        <dbReference type="ChEBI" id="CHEBI:15378"/>
        <dbReference type="ChEBI" id="CHEBI:57287"/>
        <dbReference type="ChEBI" id="CHEBI:57288"/>
        <dbReference type="ChEBI" id="CHEBI:78522"/>
        <dbReference type="ChEBI" id="CHEBI:232036"/>
    </reaction>
</comment>
<sequence>MLEEQFLDPSRHDRQAFTSGVGDLDEYLRRFAVQQSKKGVTVVRVLVDTDNPGTILGYYCLSAAQIDAIQLDEHTQQKLPRYPVPCFRMGRLAAHSAHHGQGLGRILVGCAVARCLEARNHVAAYALVVDAKGEKAKAFYEHYGFTACRDNPMTLYLPLGTYNT</sequence>
<evidence type="ECO:0000256" key="1">
    <source>
        <dbReference type="ARBA" id="ARBA00022491"/>
    </source>
</evidence>
<keyword evidence="3 7" id="KW-0808">Transferase</keyword>
<keyword evidence="4" id="KW-0012">Acyltransferase</keyword>
<proteinExistence type="predicted"/>